<dbReference type="Proteomes" id="UP000614350">
    <property type="component" value="Unassembled WGS sequence"/>
</dbReference>
<proteinExistence type="predicted"/>
<accession>A0A834JTL9</accession>
<evidence type="ECO:0000313" key="3">
    <source>
        <dbReference type="Proteomes" id="UP000614350"/>
    </source>
</evidence>
<evidence type="ECO:0000256" key="1">
    <source>
        <dbReference type="SAM" id="MobiDB-lite"/>
    </source>
</evidence>
<name>A0A834JTL9_VESVU</name>
<dbReference type="EMBL" id="JACSEA010000009">
    <property type="protein sequence ID" value="KAF7392774.1"/>
    <property type="molecule type" value="Genomic_DNA"/>
</dbReference>
<protein>
    <submittedName>
        <fullName evidence="2">Uncharacterized protein</fullName>
    </submittedName>
</protein>
<comment type="caution">
    <text evidence="2">The sequence shown here is derived from an EMBL/GenBank/DDBJ whole genome shotgun (WGS) entry which is preliminary data.</text>
</comment>
<keyword evidence="3" id="KW-1185">Reference proteome</keyword>
<gene>
    <name evidence="2" type="ORF">HZH66_008607</name>
</gene>
<organism evidence="2 3">
    <name type="scientific">Vespula vulgaris</name>
    <name type="common">Yellow jacket</name>
    <name type="synonym">Wasp</name>
    <dbReference type="NCBI Taxonomy" id="7454"/>
    <lineage>
        <taxon>Eukaryota</taxon>
        <taxon>Metazoa</taxon>
        <taxon>Ecdysozoa</taxon>
        <taxon>Arthropoda</taxon>
        <taxon>Hexapoda</taxon>
        <taxon>Insecta</taxon>
        <taxon>Pterygota</taxon>
        <taxon>Neoptera</taxon>
        <taxon>Endopterygota</taxon>
        <taxon>Hymenoptera</taxon>
        <taxon>Apocrita</taxon>
        <taxon>Aculeata</taxon>
        <taxon>Vespoidea</taxon>
        <taxon>Vespidae</taxon>
        <taxon>Vespinae</taxon>
        <taxon>Vespula</taxon>
    </lineage>
</organism>
<feature type="region of interest" description="Disordered" evidence="1">
    <location>
        <begin position="1"/>
        <end position="47"/>
    </location>
</feature>
<evidence type="ECO:0000313" key="2">
    <source>
        <dbReference type="EMBL" id="KAF7392774.1"/>
    </source>
</evidence>
<feature type="compositionally biased region" description="Acidic residues" evidence="1">
    <location>
        <begin position="24"/>
        <end position="41"/>
    </location>
</feature>
<reference evidence="2" key="1">
    <citation type="journal article" date="2020" name="G3 (Bethesda)">
        <title>High-Quality Assemblies for Three Invasive Social Wasps from the &lt;i&gt;Vespula&lt;/i&gt; Genus.</title>
        <authorList>
            <person name="Harrop T.W.R."/>
            <person name="Guhlin J."/>
            <person name="McLaughlin G.M."/>
            <person name="Permina E."/>
            <person name="Stockwell P."/>
            <person name="Gilligan J."/>
            <person name="Le Lec M.F."/>
            <person name="Gruber M.A.M."/>
            <person name="Quinn O."/>
            <person name="Lovegrove M."/>
            <person name="Duncan E.J."/>
            <person name="Remnant E.J."/>
            <person name="Van Eeckhoven J."/>
            <person name="Graham B."/>
            <person name="Knapp R.A."/>
            <person name="Langford K.W."/>
            <person name="Kronenberg Z."/>
            <person name="Press M.O."/>
            <person name="Eacker S.M."/>
            <person name="Wilson-Rankin E.E."/>
            <person name="Purcell J."/>
            <person name="Lester P.J."/>
            <person name="Dearden P.K."/>
        </authorList>
    </citation>
    <scope>NUCLEOTIDE SEQUENCE</scope>
    <source>
        <strain evidence="2">Marl-1</strain>
    </source>
</reference>
<dbReference type="AlphaFoldDB" id="A0A834JTL9"/>
<sequence>MDVTTDNFPSSWWSSSRKDRKSEEEEVIAIEEEEEEEEEKEEDKARQKNSFFFAAGRPKSRPIIYSVPKFRQRANTTLTFYSMERGGGGGGSLELAGGGGGGGGGNAELCLQDLVTNNASLSVQHHQHAAAAASMAGLHGDHLQGSMHHHDIHGNSHHDASTMLHNSSHQLHHEPLEKLKRGESLTIPVSSRYTNDYEFRLIPGLEPDTAAKADLIPMASHLSPFQFQLRGPL</sequence>